<proteinExistence type="predicted"/>
<dbReference type="Pfam" id="PF08840">
    <property type="entry name" value="BAAT_C"/>
    <property type="match status" value="1"/>
</dbReference>
<dbReference type="InterPro" id="IPR029058">
    <property type="entry name" value="AB_hydrolase_fold"/>
</dbReference>
<accession>A0A1I0DCL2</accession>
<dbReference type="InterPro" id="IPR014940">
    <property type="entry name" value="BAAT_C"/>
</dbReference>
<evidence type="ECO:0000259" key="3">
    <source>
        <dbReference type="Pfam" id="PF08840"/>
    </source>
</evidence>
<dbReference type="GO" id="GO:0006631">
    <property type="term" value="P:fatty acid metabolic process"/>
    <property type="evidence" value="ECO:0007669"/>
    <property type="project" value="TreeGrafter"/>
</dbReference>
<protein>
    <submittedName>
        <fullName evidence="4">BAAT / Acyl-CoA thioester hydrolase C terminal</fullName>
    </submittedName>
</protein>
<keyword evidence="2" id="KW-0732">Signal</keyword>
<dbReference type="PANTHER" id="PTHR10824">
    <property type="entry name" value="ACYL-COENZYME A THIOESTERASE-RELATED"/>
    <property type="match status" value="1"/>
</dbReference>
<dbReference type="AlphaFoldDB" id="A0A1I0DCL2"/>
<dbReference type="STRING" id="349064.SAMN05660429_01453"/>
<dbReference type="GO" id="GO:0047617">
    <property type="term" value="F:fatty acyl-CoA hydrolase activity"/>
    <property type="evidence" value="ECO:0007669"/>
    <property type="project" value="TreeGrafter"/>
</dbReference>
<dbReference type="GO" id="GO:0006637">
    <property type="term" value="P:acyl-CoA metabolic process"/>
    <property type="evidence" value="ECO:0007669"/>
    <property type="project" value="InterPro"/>
</dbReference>
<dbReference type="PROSITE" id="PS51257">
    <property type="entry name" value="PROKAR_LIPOPROTEIN"/>
    <property type="match status" value="1"/>
</dbReference>
<dbReference type="InterPro" id="IPR016662">
    <property type="entry name" value="Acyl-CoA_thioEstase_long-chain"/>
</dbReference>
<evidence type="ECO:0000256" key="2">
    <source>
        <dbReference type="SAM" id="SignalP"/>
    </source>
</evidence>
<name>A0A1I0DCL2_THASX</name>
<dbReference type="OrthoDB" id="8922993at2"/>
<dbReference type="EMBL" id="FOHK01000006">
    <property type="protein sequence ID" value="SET29741.1"/>
    <property type="molecule type" value="Genomic_DNA"/>
</dbReference>
<feature type="active site" description="Charge relay system" evidence="1">
    <location>
        <position position="128"/>
    </location>
</feature>
<keyword evidence="4" id="KW-0378">Hydrolase</keyword>
<feature type="domain" description="BAAT/Acyl-CoA thioester hydrolase C-terminal" evidence="3">
    <location>
        <begin position="99"/>
        <end position="311"/>
    </location>
</feature>
<evidence type="ECO:0000313" key="4">
    <source>
        <dbReference type="EMBL" id="SET29741.1"/>
    </source>
</evidence>
<evidence type="ECO:0000313" key="5">
    <source>
        <dbReference type="Proteomes" id="UP000199308"/>
    </source>
</evidence>
<feature type="chain" id="PRO_5011492115" evidence="2">
    <location>
        <begin position="29"/>
        <end position="317"/>
    </location>
</feature>
<dbReference type="PIRSF" id="PIRSF016521">
    <property type="entry name" value="Acyl-CoA_hydro"/>
    <property type="match status" value="1"/>
</dbReference>
<sequence length="317" mass="34496">MNLKLSSTQLSMLLLLCLSLFGCQNADAKGESVTYKGIVATYFAADAPVTERVVLVFGGSGGGIYTANRMANTFSKSGVNAMAVAYFGVQGLPQQLANIDLNYFEKAFEYVVSKKGISREKIALMGISRGAELALLLGSTYQIGPVVAYAPSSVLWGPCCNDFPSGTVGWQYNEKPLPHARQLPYQQPNENEYHGTPQFMKSLQGQDLSAATIKVENIPRGIILVSGEDDQLWPSTFMANQIMDRLHAKQYKYPFKHLSYEGAGHVISPGARSNIQRSTLANGYVIIMGGSSAANAKAQQDSWPQVIEFISSKQLME</sequence>
<dbReference type="PANTHER" id="PTHR10824:SF4">
    <property type="entry name" value="ACYL-COENZYME A THIOESTERASE 1-LIKE"/>
    <property type="match status" value="1"/>
</dbReference>
<keyword evidence="5" id="KW-1185">Reference proteome</keyword>
<dbReference type="SUPFAM" id="SSF53474">
    <property type="entry name" value="alpha/beta-Hydrolases"/>
    <property type="match status" value="1"/>
</dbReference>
<dbReference type="Gene3D" id="3.40.50.1820">
    <property type="entry name" value="alpha/beta hydrolase"/>
    <property type="match status" value="1"/>
</dbReference>
<gene>
    <name evidence="4" type="ORF">SAMN05660429_01453</name>
</gene>
<evidence type="ECO:0000256" key="1">
    <source>
        <dbReference type="PIRSR" id="PIRSR016521-1"/>
    </source>
</evidence>
<dbReference type="Proteomes" id="UP000199308">
    <property type="component" value="Unassembled WGS sequence"/>
</dbReference>
<feature type="signal peptide" evidence="2">
    <location>
        <begin position="1"/>
        <end position="28"/>
    </location>
</feature>
<feature type="active site" description="Charge relay system" evidence="1">
    <location>
        <position position="230"/>
    </location>
</feature>
<feature type="active site" description="Charge relay system" evidence="1">
    <location>
        <position position="265"/>
    </location>
</feature>
<reference evidence="4 5" key="1">
    <citation type="submission" date="2016-10" db="EMBL/GenBank/DDBJ databases">
        <authorList>
            <person name="de Groot N.N."/>
        </authorList>
    </citation>
    <scope>NUCLEOTIDE SEQUENCE [LARGE SCALE GENOMIC DNA]</scope>
    <source>
        <strain evidence="4 5">DSM 19706</strain>
    </source>
</reference>
<organism evidence="4 5">
    <name type="scientific">Thalassotalea agarivorans</name>
    <name type="common">Thalassomonas agarivorans</name>
    <dbReference type="NCBI Taxonomy" id="349064"/>
    <lineage>
        <taxon>Bacteria</taxon>
        <taxon>Pseudomonadati</taxon>
        <taxon>Pseudomonadota</taxon>
        <taxon>Gammaproteobacteria</taxon>
        <taxon>Alteromonadales</taxon>
        <taxon>Colwelliaceae</taxon>
        <taxon>Thalassotalea</taxon>
    </lineage>
</organism>